<evidence type="ECO:0000256" key="1">
    <source>
        <dbReference type="SAM" id="MobiDB-lite"/>
    </source>
</evidence>
<dbReference type="EMBL" id="BAAAYX010000027">
    <property type="protein sequence ID" value="GAA3718594.1"/>
    <property type="molecule type" value="Genomic_DNA"/>
</dbReference>
<reference evidence="3" key="1">
    <citation type="journal article" date="2019" name="Int. J. Syst. Evol. Microbiol.">
        <title>The Global Catalogue of Microorganisms (GCM) 10K type strain sequencing project: providing services to taxonomists for standard genome sequencing and annotation.</title>
        <authorList>
            <consortium name="The Broad Institute Genomics Platform"/>
            <consortium name="The Broad Institute Genome Sequencing Center for Infectious Disease"/>
            <person name="Wu L."/>
            <person name="Ma J."/>
        </authorList>
    </citation>
    <scope>NUCLEOTIDE SEQUENCE [LARGE SCALE GENOMIC DNA]</scope>
    <source>
        <strain evidence="3">JCM 16548</strain>
    </source>
</reference>
<sequence>MPSSSTWVAASTVDMDHFIESMIATADAVRAQGRHAKRINLSIDEWNVTHPRERGADDLAEQTPWTLHPRLGERSTAHGRCRGWDDAELSAAAR</sequence>
<evidence type="ECO:0000313" key="3">
    <source>
        <dbReference type="Proteomes" id="UP001500051"/>
    </source>
</evidence>
<organism evidence="2 3">
    <name type="scientific">Microlunatus aurantiacus</name>
    <dbReference type="NCBI Taxonomy" id="446786"/>
    <lineage>
        <taxon>Bacteria</taxon>
        <taxon>Bacillati</taxon>
        <taxon>Actinomycetota</taxon>
        <taxon>Actinomycetes</taxon>
        <taxon>Propionibacteriales</taxon>
        <taxon>Propionibacteriaceae</taxon>
        <taxon>Microlunatus</taxon>
    </lineage>
</organism>
<protein>
    <submittedName>
        <fullName evidence="2">Uncharacterized protein</fullName>
    </submittedName>
</protein>
<accession>A0ABP7EGM8</accession>
<keyword evidence="3" id="KW-1185">Reference proteome</keyword>
<comment type="caution">
    <text evidence="2">The sequence shown here is derived from an EMBL/GenBank/DDBJ whole genome shotgun (WGS) entry which is preliminary data.</text>
</comment>
<dbReference type="Proteomes" id="UP001500051">
    <property type="component" value="Unassembled WGS sequence"/>
</dbReference>
<dbReference type="Gene3D" id="3.20.20.80">
    <property type="entry name" value="Glycosidases"/>
    <property type="match status" value="1"/>
</dbReference>
<proteinExistence type="predicted"/>
<name>A0ABP7EGM8_9ACTN</name>
<feature type="region of interest" description="Disordered" evidence="1">
    <location>
        <begin position="53"/>
        <end position="94"/>
    </location>
</feature>
<evidence type="ECO:0000313" key="2">
    <source>
        <dbReference type="EMBL" id="GAA3718594.1"/>
    </source>
</evidence>
<gene>
    <name evidence="2" type="ORF">GCM10022204_43310</name>
</gene>